<dbReference type="InterPro" id="IPR037185">
    <property type="entry name" value="EmrE-like"/>
</dbReference>
<feature type="transmembrane region" description="Helical" evidence="6">
    <location>
        <begin position="93"/>
        <end position="115"/>
    </location>
</feature>
<feature type="transmembrane region" description="Helical" evidence="6">
    <location>
        <begin position="127"/>
        <end position="145"/>
    </location>
</feature>
<keyword evidence="9" id="KW-1185">Reference proteome</keyword>
<feature type="transmembrane region" description="Helical" evidence="6">
    <location>
        <begin position="245"/>
        <end position="265"/>
    </location>
</feature>
<feature type="transmembrane region" description="Helical" evidence="6">
    <location>
        <begin position="151"/>
        <end position="174"/>
    </location>
</feature>
<feature type="domain" description="EamA" evidence="7">
    <location>
        <begin position="156"/>
        <end position="288"/>
    </location>
</feature>
<evidence type="ECO:0000256" key="5">
    <source>
        <dbReference type="ARBA" id="ARBA00023136"/>
    </source>
</evidence>
<dbReference type="RefSeq" id="WP_021583857.1">
    <property type="nucleotide sequence ID" value="NZ_AWET01000027.1"/>
</dbReference>
<dbReference type="EMBL" id="AWET01000027">
    <property type="protein sequence ID" value="ERK01427.1"/>
    <property type="molecule type" value="Genomic_DNA"/>
</dbReference>
<dbReference type="PANTHER" id="PTHR32322">
    <property type="entry name" value="INNER MEMBRANE TRANSPORTER"/>
    <property type="match status" value="1"/>
</dbReference>
<comment type="caution">
    <text evidence="8">The sequence shown here is derived from an EMBL/GenBank/DDBJ whole genome shotgun (WGS) entry which is preliminary data.</text>
</comment>
<gene>
    <name evidence="8" type="ORF">HMPREF1218_2054</name>
</gene>
<keyword evidence="3 6" id="KW-0812">Transmembrane</keyword>
<keyword evidence="2" id="KW-1003">Cell membrane</keyword>
<dbReference type="SUPFAM" id="SSF103481">
    <property type="entry name" value="Multidrug resistance efflux transporter EmrE"/>
    <property type="match status" value="2"/>
</dbReference>
<dbReference type="GO" id="GO:0005886">
    <property type="term" value="C:plasma membrane"/>
    <property type="evidence" value="ECO:0007669"/>
    <property type="project" value="UniProtKB-SubCell"/>
</dbReference>
<protein>
    <submittedName>
        <fullName evidence="8">EamA-like transporter family protein</fullName>
    </submittedName>
</protein>
<dbReference type="Pfam" id="PF00892">
    <property type="entry name" value="EamA"/>
    <property type="match status" value="2"/>
</dbReference>
<feature type="transmembrane region" description="Helical" evidence="6">
    <location>
        <begin position="186"/>
        <end position="203"/>
    </location>
</feature>
<evidence type="ECO:0000313" key="9">
    <source>
        <dbReference type="Proteomes" id="UP000016600"/>
    </source>
</evidence>
<name>U2KSG8_9BACT</name>
<keyword evidence="4 6" id="KW-1133">Transmembrane helix</keyword>
<proteinExistence type="predicted"/>
<dbReference type="PANTHER" id="PTHR32322:SF18">
    <property type="entry name" value="S-ADENOSYLMETHIONINE_S-ADENOSYLHOMOCYSTEINE TRANSPORTER"/>
    <property type="match status" value="1"/>
</dbReference>
<comment type="subcellular location">
    <subcellularLocation>
        <location evidence="1">Cell membrane</location>
        <topology evidence="1">Multi-pass membrane protein</topology>
    </subcellularLocation>
</comment>
<evidence type="ECO:0000313" key="8">
    <source>
        <dbReference type="EMBL" id="ERK01427.1"/>
    </source>
</evidence>
<feature type="transmembrane region" description="Helical" evidence="6">
    <location>
        <begin position="36"/>
        <end position="57"/>
    </location>
</feature>
<dbReference type="InterPro" id="IPR000620">
    <property type="entry name" value="EamA_dom"/>
</dbReference>
<feature type="transmembrane region" description="Helical" evidence="6">
    <location>
        <begin position="69"/>
        <end position="87"/>
    </location>
</feature>
<evidence type="ECO:0000256" key="3">
    <source>
        <dbReference type="ARBA" id="ARBA00022692"/>
    </source>
</evidence>
<feature type="transmembrane region" description="Helical" evidence="6">
    <location>
        <begin position="271"/>
        <end position="289"/>
    </location>
</feature>
<evidence type="ECO:0000256" key="6">
    <source>
        <dbReference type="SAM" id="Phobius"/>
    </source>
</evidence>
<evidence type="ECO:0000259" key="7">
    <source>
        <dbReference type="Pfam" id="PF00892"/>
    </source>
</evidence>
<dbReference type="InterPro" id="IPR050638">
    <property type="entry name" value="AA-Vitamin_Transporters"/>
</dbReference>
<evidence type="ECO:0000256" key="4">
    <source>
        <dbReference type="ARBA" id="ARBA00022989"/>
    </source>
</evidence>
<dbReference type="AlphaFoldDB" id="U2KSG8"/>
<feature type="transmembrane region" description="Helical" evidence="6">
    <location>
        <begin position="12"/>
        <end position="30"/>
    </location>
</feature>
<sequence length="299" mass="32817">MDKTTIKGYSNAILSAASFGLIPLFTIPVLNEGMGSSSVLMYRFAFGCLIMLGILMFNKTRMYIGFGDFLRILFLSSLYTVSAIALLEGYKYMPGGIATTLLFSYPVWTALLSIAFLHEHLSRRTTVAIILAVGGVALLSGLGGGGEIKSFLGPVFEMLAGLLYAVYMVTFPVIKVRKMPSLKLTFYIFFFTMILMLFYTSFTTGHIQPISSPQAFFNLVMLGLFPTAISNVTLIIALKQTNSTMVAVLGAFEPMTAMVIGILVFNEHLTVPIVFGFLLIIISVLLLVLRKRVASQTRK</sequence>
<organism evidence="8 9">
    <name type="scientific">Hoylesella pleuritidis F0068</name>
    <dbReference type="NCBI Taxonomy" id="1081904"/>
    <lineage>
        <taxon>Bacteria</taxon>
        <taxon>Pseudomonadati</taxon>
        <taxon>Bacteroidota</taxon>
        <taxon>Bacteroidia</taxon>
        <taxon>Bacteroidales</taxon>
        <taxon>Prevotellaceae</taxon>
        <taxon>Hoylesella</taxon>
    </lineage>
</organism>
<dbReference type="PATRIC" id="fig|1081904.3.peg.1212"/>
<feature type="transmembrane region" description="Helical" evidence="6">
    <location>
        <begin position="215"/>
        <end position="238"/>
    </location>
</feature>
<dbReference type="Gene3D" id="1.10.3730.20">
    <property type="match status" value="1"/>
</dbReference>
<keyword evidence="5 6" id="KW-0472">Membrane</keyword>
<evidence type="ECO:0000256" key="2">
    <source>
        <dbReference type="ARBA" id="ARBA00022475"/>
    </source>
</evidence>
<feature type="domain" description="EamA" evidence="7">
    <location>
        <begin position="7"/>
        <end position="140"/>
    </location>
</feature>
<evidence type="ECO:0000256" key="1">
    <source>
        <dbReference type="ARBA" id="ARBA00004651"/>
    </source>
</evidence>
<accession>U2KSG8</accession>
<dbReference type="Proteomes" id="UP000016600">
    <property type="component" value="Unassembled WGS sequence"/>
</dbReference>
<reference evidence="8 9" key="1">
    <citation type="submission" date="2013-08" db="EMBL/GenBank/DDBJ databases">
        <authorList>
            <person name="Durkin A.S."/>
            <person name="Haft D.R."/>
            <person name="McCorrison J."/>
            <person name="Torralba M."/>
            <person name="Gillis M."/>
            <person name="Haft D.H."/>
            <person name="Methe B."/>
            <person name="Sutton G."/>
            <person name="Nelson K.E."/>
        </authorList>
    </citation>
    <scope>NUCLEOTIDE SEQUENCE [LARGE SCALE GENOMIC DNA]</scope>
    <source>
        <strain evidence="8 9">F0068</strain>
    </source>
</reference>